<organism evidence="1">
    <name type="scientific">Planktothricoides sp. SpSt-374</name>
    <dbReference type="NCBI Taxonomy" id="2282167"/>
    <lineage>
        <taxon>Bacteria</taxon>
        <taxon>Bacillati</taxon>
        <taxon>Cyanobacteriota</taxon>
        <taxon>Cyanophyceae</taxon>
        <taxon>Oscillatoriophycideae</taxon>
        <taxon>Oscillatoriales</taxon>
        <taxon>Oscillatoriaceae</taxon>
        <taxon>Planktothricoides</taxon>
    </lineage>
</organism>
<dbReference type="EMBL" id="DSPX01000013">
    <property type="protein sequence ID" value="HGF99350.1"/>
    <property type="molecule type" value="Genomic_DNA"/>
</dbReference>
<name>A0A7C3VMW7_9CYAN</name>
<accession>A0A7C3VMW7</accession>
<proteinExistence type="predicted"/>
<gene>
    <name evidence="1" type="ORF">ENR15_01420</name>
</gene>
<dbReference type="AlphaFoldDB" id="A0A7C3VMW7"/>
<reference evidence="1" key="1">
    <citation type="journal article" date="2020" name="mSystems">
        <title>Genome- and Community-Level Interaction Insights into Carbon Utilization and Element Cycling Functions of Hydrothermarchaeota in Hydrothermal Sediment.</title>
        <authorList>
            <person name="Zhou Z."/>
            <person name="Liu Y."/>
            <person name="Xu W."/>
            <person name="Pan J."/>
            <person name="Luo Z.H."/>
            <person name="Li M."/>
        </authorList>
    </citation>
    <scope>NUCLEOTIDE SEQUENCE [LARGE SCALE GENOMIC DNA]</scope>
    <source>
        <strain evidence="1">SpSt-374</strain>
    </source>
</reference>
<comment type="caution">
    <text evidence="1">The sequence shown here is derived from an EMBL/GenBank/DDBJ whole genome shotgun (WGS) entry which is preliminary data.</text>
</comment>
<protein>
    <submittedName>
        <fullName evidence="1">Uncharacterized protein</fullName>
    </submittedName>
</protein>
<evidence type="ECO:0000313" key="1">
    <source>
        <dbReference type="EMBL" id="HGF99350.1"/>
    </source>
</evidence>
<sequence>MSSYQEVRRQVETLNPEEQLQLLEELAAMVRRRVRAEPLHPTGELPAPNLDKWFGFLPKRVDALEFQQEIRREWDD</sequence>